<gene>
    <name evidence="2" type="ORF">HMPREF0373_00496</name>
</gene>
<dbReference type="HOGENOM" id="CLU_3270249_0_0_9"/>
<reference evidence="2 3" key="1">
    <citation type="submission" date="2013-06" db="EMBL/GenBank/DDBJ databases">
        <authorList>
            <person name="Weinstock G."/>
            <person name="Sodergren E."/>
            <person name="Lobos E.A."/>
            <person name="Fulton L."/>
            <person name="Fulton R."/>
            <person name="Courtney L."/>
            <person name="Fronick C."/>
            <person name="O'Laughlin M."/>
            <person name="Godfrey J."/>
            <person name="Wilson R.M."/>
            <person name="Miner T."/>
            <person name="Farmer C."/>
            <person name="Delehaunty K."/>
            <person name="Cordes M."/>
            <person name="Minx P."/>
            <person name="Tomlinson C."/>
            <person name="Chen J."/>
            <person name="Wollam A."/>
            <person name="Pepin K.H."/>
            <person name="Bhonagiri V."/>
            <person name="Zhang X."/>
            <person name="Warren W."/>
            <person name="Mitreva M."/>
            <person name="Mardis E.R."/>
            <person name="Wilson R.K."/>
        </authorList>
    </citation>
    <scope>NUCLEOTIDE SEQUENCE [LARGE SCALE GENOMIC DNA]</scope>
    <source>
        <strain evidence="2 3">ATCC 29099</strain>
    </source>
</reference>
<evidence type="ECO:0000313" key="2">
    <source>
        <dbReference type="EMBL" id="ERK50885.1"/>
    </source>
</evidence>
<accession>U2PK08</accession>
<dbReference type="Proteomes" id="UP000016608">
    <property type="component" value="Unassembled WGS sequence"/>
</dbReference>
<protein>
    <submittedName>
        <fullName evidence="2">Uncharacterized protein</fullName>
    </submittedName>
</protein>
<evidence type="ECO:0000256" key="1">
    <source>
        <dbReference type="SAM" id="MobiDB-lite"/>
    </source>
</evidence>
<dbReference type="AlphaFoldDB" id="U2PK08"/>
<feature type="region of interest" description="Disordered" evidence="1">
    <location>
        <begin position="20"/>
        <end position="41"/>
    </location>
</feature>
<organism evidence="2 3">
    <name type="scientific">Eubacterium ramulus ATCC 29099</name>
    <dbReference type="NCBI Taxonomy" id="1256908"/>
    <lineage>
        <taxon>Bacteria</taxon>
        <taxon>Bacillati</taxon>
        <taxon>Bacillota</taxon>
        <taxon>Clostridia</taxon>
        <taxon>Eubacteriales</taxon>
        <taxon>Eubacteriaceae</taxon>
        <taxon>Eubacterium</taxon>
    </lineage>
</organism>
<name>U2PK08_EUBRA</name>
<feature type="compositionally biased region" description="Polar residues" evidence="1">
    <location>
        <begin position="20"/>
        <end position="29"/>
    </location>
</feature>
<evidence type="ECO:0000313" key="3">
    <source>
        <dbReference type="Proteomes" id="UP000016608"/>
    </source>
</evidence>
<comment type="caution">
    <text evidence="2">The sequence shown here is derived from an EMBL/GenBank/DDBJ whole genome shotgun (WGS) entry which is preliminary data.</text>
</comment>
<proteinExistence type="predicted"/>
<sequence length="41" mass="4873">MRIVAFNGLRNYKYSISARQKQNESQEMSLETERKLSLTNH</sequence>
<dbReference type="EMBL" id="AWVJ01000036">
    <property type="protein sequence ID" value="ERK50885.1"/>
    <property type="molecule type" value="Genomic_DNA"/>
</dbReference>
<keyword evidence="3" id="KW-1185">Reference proteome</keyword>
<feature type="compositionally biased region" description="Basic and acidic residues" evidence="1">
    <location>
        <begin position="31"/>
        <end position="41"/>
    </location>
</feature>